<dbReference type="AlphaFoldDB" id="A0A645F889"/>
<name>A0A645F889_9ZZZZ</name>
<organism evidence="1">
    <name type="scientific">bioreactor metagenome</name>
    <dbReference type="NCBI Taxonomy" id="1076179"/>
    <lineage>
        <taxon>unclassified sequences</taxon>
        <taxon>metagenomes</taxon>
        <taxon>ecological metagenomes</taxon>
    </lineage>
</organism>
<gene>
    <name evidence="1" type="ORF">SDC9_157880</name>
</gene>
<evidence type="ECO:0000313" key="1">
    <source>
        <dbReference type="EMBL" id="MPN10585.1"/>
    </source>
</evidence>
<sequence length="65" mass="6503">MSLLSAISGVALALGAEENIVQLISGAALAIVTAVVYIITEGKIDAAAVAASIETTQKKMKNTAS</sequence>
<proteinExistence type="predicted"/>
<accession>A0A645F889</accession>
<reference evidence="1" key="1">
    <citation type="submission" date="2019-08" db="EMBL/GenBank/DDBJ databases">
        <authorList>
            <person name="Kucharzyk K."/>
            <person name="Murdoch R.W."/>
            <person name="Higgins S."/>
            <person name="Loffler F."/>
        </authorList>
    </citation>
    <scope>NUCLEOTIDE SEQUENCE</scope>
</reference>
<protein>
    <submittedName>
        <fullName evidence="1">Uncharacterized protein</fullName>
    </submittedName>
</protein>
<dbReference type="EMBL" id="VSSQ01056748">
    <property type="protein sequence ID" value="MPN10585.1"/>
    <property type="molecule type" value="Genomic_DNA"/>
</dbReference>
<comment type="caution">
    <text evidence="1">The sequence shown here is derived from an EMBL/GenBank/DDBJ whole genome shotgun (WGS) entry which is preliminary data.</text>
</comment>